<protein>
    <submittedName>
        <fullName evidence="3">Alpha/beta hydrolase</fullName>
    </submittedName>
</protein>
<dbReference type="AlphaFoldDB" id="A0A4S2DKJ8"/>
<feature type="transmembrane region" description="Helical" evidence="1">
    <location>
        <begin position="171"/>
        <end position="191"/>
    </location>
</feature>
<dbReference type="InterPro" id="IPR051044">
    <property type="entry name" value="MAG_DAG_Lipase"/>
</dbReference>
<dbReference type="EMBL" id="SRYR01000002">
    <property type="protein sequence ID" value="TGY42749.1"/>
    <property type="molecule type" value="Genomic_DNA"/>
</dbReference>
<evidence type="ECO:0000259" key="2">
    <source>
        <dbReference type="Pfam" id="PF12146"/>
    </source>
</evidence>
<keyword evidence="3" id="KW-0378">Hydrolase</keyword>
<feature type="domain" description="Serine aminopeptidase S33" evidence="2">
    <location>
        <begin position="54"/>
        <end position="308"/>
    </location>
</feature>
<dbReference type="PANTHER" id="PTHR11614">
    <property type="entry name" value="PHOSPHOLIPASE-RELATED"/>
    <property type="match status" value="1"/>
</dbReference>
<dbReference type="Proteomes" id="UP000306888">
    <property type="component" value="Unassembled WGS sequence"/>
</dbReference>
<keyword evidence="1" id="KW-0812">Transmembrane</keyword>
<dbReference type="Pfam" id="PF12146">
    <property type="entry name" value="Hydrolase_4"/>
    <property type="match status" value="1"/>
</dbReference>
<reference evidence="3 4" key="1">
    <citation type="submission" date="2019-04" db="EMBL/GenBank/DDBJ databases">
        <title>Microbes associate with the intestines of laboratory mice.</title>
        <authorList>
            <person name="Navarre W."/>
            <person name="Wong E."/>
            <person name="Huang K."/>
            <person name="Tropini C."/>
            <person name="Ng K."/>
            <person name="Yu B."/>
        </authorList>
    </citation>
    <scope>NUCLEOTIDE SEQUENCE [LARGE SCALE GENOMIC DNA]</scope>
    <source>
        <strain evidence="3 4">NM50_B9-20</strain>
    </source>
</reference>
<keyword evidence="1" id="KW-0472">Membrane</keyword>
<name>A0A4S2DKJ8_9CLOT</name>
<proteinExistence type="predicted"/>
<evidence type="ECO:0000256" key="1">
    <source>
        <dbReference type="SAM" id="Phobius"/>
    </source>
</evidence>
<dbReference type="OrthoDB" id="9806902at2"/>
<accession>A0A4S2DKJ8</accession>
<dbReference type="InterPro" id="IPR022742">
    <property type="entry name" value="Hydrolase_4"/>
</dbReference>
<evidence type="ECO:0000313" key="4">
    <source>
        <dbReference type="Proteomes" id="UP000306888"/>
    </source>
</evidence>
<sequence length="326" mass="38081">MTMEKREYFINFGMDEDVVEMVKDKLDAIKVTGNIKGELDNKMYYEIYKINDDRGGIVISHGFTECIEKYKEFIYYLTREGYSVYIMEHRGHGRSGELGKLHKSQVNVENFNYYVNDLKIFIDEVVVKRNEDKDLFLFGHSMGGAISAMFIEKYNNYFKKAILSSPMLKIAVGNVPSFLAIILCKILIIFGKGDKFIFGNMPYESTYDFILASTSNESRYNLYYREVLSNENLQRGGGSFKWLYESLIGIKYILKKENIRKIKTPILLFQAGKDELVGERGIKKFIKLCKSANLIYYKNAKHDLYLENNDILEDYLDKIFDFMQEI</sequence>
<keyword evidence="4" id="KW-1185">Reference proteome</keyword>
<organism evidence="3 4">
    <name type="scientific">Clostridium sartagoforme</name>
    <dbReference type="NCBI Taxonomy" id="84031"/>
    <lineage>
        <taxon>Bacteria</taxon>
        <taxon>Bacillati</taxon>
        <taxon>Bacillota</taxon>
        <taxon>Clostridia</taxon>
        <taxon>Eubacteriales</taxon>
        <taxon>Clostridiaceae</taxon>
        <taxon>Clostridium</taxon>
    </lineage>
</organism>
<dbReference type="InterPro" id="IPR029058">
    <property type="entry name" value="AB_hydrolase_fold"/>
</dbReference>
<dbReference type="GO" id="GO:0016787">
    <property type="term" value="F:hydrolase activity"/>
    <property type="evidence" value="ECO:0007669"/>
    <property type="project" value="UniProtKB-KW"/>
</dbReference>
<dbReference type="Gene3D" id="3.40.50.1820">
    <property type="entry name" value="alpha/beta hydrolase"/>
    <property type="match status" value="1"/>
</dbReference>
<feature type="transmembrane region" description="Helical" evidence="1">
    <location>
        <begin position="135"/>
        <end position="151"/>
    </location>
</feature>
<gene>
    <name evidence="3" type="ORF">E5347_08040</name>
</gene>
<keyword evidence="1" id="KW-1133">Transmembrane helix</keyword>
<comment type="caution">
    <text evidence="3">The sequence shown here is derived from an EMBL/GenBank/DDBJ whole genome shotgun (WGS) entry which is preliminary data.</text>
</comment>
<evidence type="ECO:0000313" key="3">
    <source>
        <dbReference type="EMBL" id="TGY42749.1"/>
    </source>
</evidence>
<dbReference type="SUPFAM" id="SSF53474">
    <property type="entry name" value="alpha/beta-Hydrolases"/>
    <property type="match status" value="1"/>
</dbReference>